<feature type="domain" description="B30.2/SPRY" evidence="9">
    <location>
        <begin position="265"/>
        <end position="458"/>
    </location>
</feature>
<dbReference type="PANTHER" id="PTHR24103">
    <property type="entry name" value="E3 UBIQUITIN-PROTEIN LIGASE TRIM"/>
    <property type="match status" value="1"/>
</dbReference>
<dbReference type="InterPro" id="IPR006574">
    <property type="entry name" value="PRY"/>
</dbReference>
<keyword evidence="11" id="KW-1185">Reference proteome</keyword>
<gene>
    <name evidence="10" type="ORF">UY3_17323</name>
</gene>
<evidence type="ECO:0000313" key="10">
    <source>
        <dbReference type="EMBL" id="EMP25599.1"/>
    </source>
</evidence>
<evidence type="ECO:0000259" key="8">
    <source>
        <dbReference type="PROSITE" id="PS50119"/>
    </source>
</evidence>
<dbReference type="SMART" id="SM00184">
    <property type="entry name" value="RING"/>
    <property type="match status" value="1"/>
</dbReference>
<proteinExistence type="predicted"/>
<evidence type="ECO:0000256" key="1">
    <source>
        <dbReference type="ARBA" id="ARBA00022723"/>
    </source>
</evidence>
<dbReference type="GO" id="GO:0008270">
    <property type="term" value="F:zinc ion binding"/>
    <property type="evidence" value="ECO:0007669"/>
    <property type="project" value="UniProtKB-KW"/>
</dbReference>
<dbReference type="InterPro" id="IPR013320">
    <property type="entry name" value="ConA-like_dom_sf"/>
</dbReference>
<evidence type="ECO:0000256" key="3">
    <source>
        <dbReference type="ARBA" id="ARBA00022833"/>
    </source>
</evidence>
<dbReference type="SUPFAM" id="SSF57845">
    <property type="entry name" value="B-box zinc-binding domain"/>
    <property type="match status" value="1"/>
</dbReference>
<feature type="domain" description="B box-type" evidence="8">
    <location>
        <begin position="91"/>
        <end position="132"/>
    </location>
</feature>
<dbReference type="InterPro" id="IPR013083">
    <property type="entry name" value="Znf_RING/FYVE/PHD"/>
</dbReference>
<dbReference type="eggNOG" id="KOG2177">
    <property type="taxonomic scope" value="Eukaryota"/>
</dbReference>
<dbReference type="EMBL" id="KB587550">
    <property type="protein sequence ID" value="EMP25599.1"/>
    <property type="molecule type" value="Genomic_DNA"/>
</dbReference>
<evidence type="ECO:0000259" key="7">
    <source>
        <dbReference type="PROSITE" id="PS50089"/>
    </source>
</evidence>
<dbReference type="InterPro" id="IPR000315">
    <property type="entry name" value="Znf_B-box"/>
</dbReference>
<feature type="region of interest" description="Disordered" evidence="6">
    <location>
        <begin position="301"/>
        <end position="322"/>
    </location>
</feature>
<dbReference type="Pfam" id="PF00643">
    <property type="entry name" value="zf-B_box"/>
    <property type="match status" value="1"/>
</dbReference>
<feature type="coiled-coil region" evidence="5">
    <location>
        <begin position="483"/>
        <end position="535"/>
    </location>
</feature>
<dbReference type="PROSITE" id="PS50119">
    <property type="entry name" value="ZF_BBOX"/>
    <property type="match status" value="1"/>
</dbReference>
<keyword evidence="2 4" id="KW-0863">Zinc-finger</keyword>
<evidence type="ECO:0000256" key="5">
    <source>
        <dbReference type="SAM" id="Coils"/>
    </source>
</evidence>
<dbReference type="CDD" id="cd19762">
    <property type="entry name" value="Bbox2_TRIM7-like"/>
    <property type="match status" value="1"/>
</dbReference>
<dbReference type="PROSITE" id="PS50089">
    <property type="entry name" value="ZF_RING_2"/>
    <property type="match status" value="1"/>
</dbReference>
<dbReference type="InterPro" id="IPR003877">
    <property type="entry name" value="SPRY_dom"/>
</dbReference>
<evidence type="ECO:0000313" key="11">
    <source>
        <dbReference type="Proteomes" id="UP000031443"/>
    </source>
</evidence>
<feature type="coiled-coil region" evidence="5">
    <location>
        <begin position="190"/>
        <end position="239"/>
    </location>
</feature>
<dbReference type="FunFam" id="2.60.120.920:FF:000004">
    <property type="entry name" value="Butyrophilin subfamily 1 member A1"/>
    <property type="match status" value="1"/>
</dbReference>
<dbReference type="InterPro" id="IPR003879">
    <property type="entry name" value="Butyrophylin_SPRY"/>
</dbReference>
<dbReference type="PROSITE" id="PS00518">
    <property type="entry name" value="ZF_RING_1"/>
    <property type="match status" value="1"/>
</dbReference>
<evidence type="ECO:0000256" key="2">
    <source>
        <dbReference type="ARBA" id="ARBA00022771"/>
    </source>
</evidence>
<keyword evidence="1" id="KW-0479">Metal-binding</keyword>
<dbReference type="Gene3D" id="2.60.120.920">
    <property type="match status" value="1"/>
</dbReference>
<dbReference type="InterPro" id="IPR043136">
    <property type="entry name" value="B30.2/SPRY_sf"/>
</dbReference>
<dbReference type="SUPFAM" id="SSF49899">
    <property type="entry name" value="Concanavalin A-like lectins/glucanases"/>
    <property type="match status" value="1"/>
</dbReference>
<evidence type="ECO:0000256" key="6">
    <source>
        <dbReference type="SAM" id="MobiDB-lite"/>
    </source>
</evidence>
<keyword evidence="5" id="KW-0175">Coiled coil</keyword>
<accession>M7AM68</accession>
<dbReference type="Pfam" id="PF13765">
    <property type="entry name" value="PRY"/>
    <property type="match status" value="1"/>
</dbReference>
<protein>
    <submittedName>
        <fullName evidence="10">Tripartite motif-containing protein 39</fullName>
    </submittedName>
</protein>
<dbReference type="InterPro" id="IPR035033">
    <property type="entry name" value="PRY/SPRY_TRIM39"/>
</dbReference>
<sequence>MATAATAGEIQDEAICSICLGYLTEPVTIVCGHNFCRACITQYSEEKGTGTPLTCPQCRVRFQKGEFKSNTQLNSIVQKIKHLGLKPGKGQKDYLCERHEERLKLFCEDDGETICLVCEKSRDHKSHTVVPTEEAAQEYKVKLQGALGPLRKELEEALALTSKEKEKTTEWQGKVKNKREMIAGEFNKLHTLLREEEQLLLQSLEQEERETLKRLQKNVTKLSQQSSSLQQLITEIEEKCQQPVVELLKDVKRTLSRGLIPSPAYFPGLSCMNREQQYPKSEVDVTLDPDTANPWLVLSEDRKRMRHGDTRQDRPDKPERFDPRPCVLGAEGFAGGRRYWEVEVGDKTGWTLGVCRESVSRKGKVTFTPEDGYWAMWQWYGEYAALTSPWTPLTVSVRPSRVGIFLDYGVGKVSFYNVTDGSHLFTFTGTFSGTLRPFFNPGLNAGANVTLDPDTAHPQLILSEDGKSGNVKNKREMISGEFNKLHTLLREEEQLLLQRLEEEERETLQRLPENLIKLSQQSSSLQQLITEIEEKCQQPIVKLLKSGAALQGSVLLQQLLSLSSLAAPPP</sequence>
<organism evidence="10 11">
    <name type="scientific">Chelonia mydas</name>
    <name type="common">Green sea-turtle</name>
    <name type="synonym">Chelonia agassizi</name>
    <dbReference type="NCBI Taxonomy" id="8469"/>
    <lineage>
        <taxon>Eukaryota</taxon>
        <taxon>Metazoa</taxon>
        <taxon>Chordata</taxon>
        <taxon>Craniata</taxon>
        <taxon>Vertebrata</taxon>
        <taxon>Euteleostomi</taxon>
        <taxon>Archelosauria</taxon>
        <taxon>Testudinata</taxon>
        <taxon>Testudines</taxon>
        <taxon>Cryptodira</taxon>
        <taxon>Durocryptodira</taxon>
        <taxon>Americhelydia</taxon>
        <taxon>Chelonioidea</taxon>
        <taxon>Cheloniidae</taxon>
        <taxon>Chelonia</taxon>
    </lineage>
</organism>
<dbReference type="Proteomes" id="UP000031443">
    <property type="component" value="Unassembled WGS sequence"/>
</dbReference>
<dbReference type="SUPFAM" id="SSF57850">
    <property type="entry name" value="RING/U-box"/>
    <property type="match status" value="1"/>
</dbReference>
<feature type="domain" description="RING-type" evidence="7">
    <location>
        <begin position="16"/>
        <end position="59"/>
    </location>
</feature>
<name>M7AM68_CHEMY</name>
<dbReference type="AlphaFoldDB" id="M7AM68"/>
<keyword evidence="3" id="KW-0862">Zinc</keyword>
<dbReference type="InterPro" id="IPR001841">
    <property type="entry name" value="Znf_RING"/>
</dbReference>
<dbReference type="PRINTS" id="PR01407">
    <property type="entry name" value="BUTYPHLNCDUF"/>
</dbReference>
<dbReference type="Pfam" id="PF00622">
    <property type="entry name" value="SPRY"/>
    <property type="match status" value="1"/>
</dbReference>
<dbReference type="SMART" id="SM00589">
    <property type="entry name" value="PRY"/>
    <property type="match status" value="2"/>
</dbReference>
<dbReference type="Gene3D" id="3.30.160.60">
    <property type="entry name" value="Classic Zinc Finger"/>
    <property type="match status" value="1"/>
</dbReference>
<dbReference type="SMART" id="SM00449">
    <property type="entry name" value="SPRY"/>
    <property type="match status" value="1"/>
</dbReference>
<dbReference type="InterPro" id="IPR050143">
    <property type="entry name" value="TRIM/RBCC"/>
</dbReference>
<dbReference type="Gene3D" id="3.30.40.10">
    <property type="entry name" value="Zinc/RING finger domain, C3HC4 (zinc finger)"/>
    <property type="match status" value="1"/>
</dbReference>
<dbReference type="Pfam" id="PF15227">
    <property type="entry name" value="zf-C3HC4_4"/>
    <property type="match status" value="1"/>
</dbReference>
<dbReference type="CDD" id="cd13745">
    <property type="entry name" value="SPRY_PRY_TRIM39"/>
    <property type="match status" value="1"/>
</dbReference>
<dbReference type="InterPro" id="IPR017907">
    <property type="entry name" value="Znf_RING_CS"/>
</dbReference>
<dbReference type="SMART" id="SM00336">
    <property type="entry name" value="BBOX"/>
    <property type="match status" value="1"/>
</dbReference>
<dbReference type="PROSITE" id="PS50188">
    <property type="entry name" value="B302_SPRY"/>
    <property type="match status" value="1"/>
</dbReference>
<reference evidence="11" key="1">
    <citation type="journal article" date="2013" name="Nat. Genet.">
        <title>The draft genomes of soft-shell turtle and green sea turtle yield insights into the development and evolution of the turtle-specific body plan.</title>
        <authorList>
            <person name="Wang Z."/>
            <person name="Pascual-Anaya J."/>
            <person name="Zadissa A."/>
            <person name="Li W."/>
            <person name="Niimura Y."/>
            <person name="Huang Z."/>
            <person name="Li C."/>
            <person name="White S."/>
            <person name="Xiong Z."/>
            <person name="Fang D."/>
            <person name="Wang B."/>
            <person name="Ming Y."/>
            <person name="Chen Y."/>
            <person name="Zheng Y."/>
            <person name="Kuraku S."/>
            <person name="Pignatelli M."/>
            <person name="Herrero J."/>
            <person name="Beal K."/>
            <person name="Nozawa M."/>
            <person name="Li Q."/>
            <person name="Wang J."/>
            <person name="Zhang H."/>
            <person name="Yu L."/>
            <person name="Shigenobu S."/>
            <person name="Wang J."/>
            <person name="Liu J."/>
            <person name="Flicek P."/>
            <person name="Searle S."/>
            <person name="Wang J."/>
            <person name="Kuratani S."/>
            <person name="Yin Y."/>
            <person name="Aken B."/>
            <person name="Zhang G."/>
            <person name="Irie N."/>
        </authorList>
    </citation>
    <scope>NUCLEOTIDE SEQUENCE [LARGE SCALE GENOMIC DNA]</scope>
</reference>
<evidence type="ECO:0000259" key="9">
    <source>
        <dbReference type="PROSITE" id="PS50188"/>
    </source>
</evidence>
<evidence type="ECO:0000256" key="4">
    <source>
        <dbReference type="PROSITE-ProRule" id="PRU00024"/>
    </source>
</evidence>
<dbReference type="InterPro" id="IPR001870">
    <property type="entry name" value="B30.2/SPRY"/>
</dbReference>